<dbReference type="Proteomes" id="UP000250140">
    <property type="component" value="Unassembled WGS sequence"/>
</dbReference>
<feature type="region of interest" description="Disordered" evidence="1">
    <location>
        <begin position="214"/>
        <end position="234"/>
    </location>
</feature>
<dbReference type="PANTHER" id="PTHR12350">
    <property type="entry name" value="HISTONE-LYSINE N-METHYLTRANSFERASE-RELATED"/>
    <property type="match status" value="1"/>
</dbReference>
<dbReference type="SUPFAM" id="SSF82199">
    <property type="entry name" value="SET domain"/>
    <property type="match status" value="1"/>
</dbReference>
<dbReference type="InterPro" id="IPR046341">
    <property type="entry name" value="SET_dom_sf"/>
</dbReference>
<protein>
    <recommendedName>
        <fullName evidence="4">Post-SET domain-containing protein</fullName>
    </recommendedName>
</protein>
<dbReference type="PANTHER" id="PTHR12350:SF19">
    <property type="entry name" value="SET DOMAIN-CONTAINING PROTEIN"/>
    <property type="match status" value="1"/>
</dbReference>
<dbReference type="EMBL" id="KV748779">
    <property type="protein sequence ID" value="OCL13137.1"/>
    <property type="molecule type" value="Genomic_DNA"/>
</dbReference>
<proteinExistence type="predicted"/>
<dbReference type="InterPro" id="IPR053201">
    <property type="entry name" value="Flavunoidine_N-MTase"/>
</dbReference>
<dbReference type="Gene3D" id="2.170.270.10">
    <property type="entry name" value="SET domain"/>
    <property type="match status" value="1"/>
</dbReference>
<sequence length="234" mass="25435">MSPAAITSATPLPSLPSKTDLISSTRPIIAPSTTSSLAVTTPKSPLVPAWVQPDLSRLLRVEHMPGSFASRAVSLVSLPAGALFARITTPTPSTCAYTSVQATSDLHIELNSDLVYINHSCRPSLEFDMARWEVRVAADKDAGLRAGEELTFFYPSTEWHMAQPFECRCGKSVCMGKITGARDMSEENLSNYWLNVHIEELLEERRVARYNGNEEVANGNGNTNGHAIENGESA</sequence>
<evidence type="ECO:0008006" key="4">
    <source>
        <dbReference type="Google" id="ProtNLM"/>
    </source>
</evidence>
<evidence type="ECO:0000256" key="1">
    <source>
        <dbReference type="SAM" id="MobiDB-lite"/>
    </source>
</evidence>
<dbReference type="AlphaFoldDB" id="A0A8E2F9K0"/>
<dbReference type="OrthoDB" id="5984008at2759"/>
<evidence type="ECO:0000313" key="2">
    <source>
        <dbReference type="EMBL" id="OCL13137.1"/>
    </source>
</evidence>
<accession>A0A8E2F9K0</accession>
<feature type="compositionally biased region" description="Low complexity" evidence="1">
    <location>
        <begin position="214"/>
        <end position="225"/>
    </location>
</feature>
<reference evidence="2 3" key="1">
    <citation type="journal article" date="2016" name="Nat. Commun.">
        <title>Ectomycorrhizal ecology is imprinted in the genome of the dominant symbiotic fungus Cenococcum geophilum.</title>
        <authorList>
            <consortium name="DOE Joint Genome Institute"/>
            <person name="Peter M."/>
            <person name="Kohler A."/>
            <person name="Ohm R.A."/>
            <person name="Kuo A."/>
            <person name="Krutzmann J."/>
            <person name="Morin E."/>
            <person name="Arend M."/>
            <person name="Barry K.W."/>
            <person name="Binder M."/>
            <person name="Choi C."/>
            <person name="Clum A."/>
            <person name="Copeland A."/>
            <person name="Grisel N."/>
            <person name="Haridas S."/>
            <person name="Kipfer T."/>
            <person name="LaButti K."/>
            <person name="Lindquist E."/>
            <person name="Lipzen A."/>
            <person name="Maire R."/>
            <person name="Meier B."/>
            <person name="Mihaltcheva S."/>
            <person name="Molinier V."/>
            <person name="Murat C."/>
            <person name="Poggeler S."/>
            <person name="Quandt C.A."/>
            <person name="Sperisen C."/>
            <person name="Tritt A."/>
            <person name="Tisserant E."/>
            <person name="Crous P.W."/>
            <person name="Henrissat B."/>
            <person name="Nehls U."/>
            <person name="Egli S."/>
            <person name="Spatafora J.W."/>
            <person name="Grigoriev I.V."/>
            <person name="Martin F.M."/>
        </authorList>
    </citation>
    <scope>NUCLEOTIDE SEQUENCE [LARGE SCALE GENOMIC DNA]</scope>
    <source>
        <strain evidence="2 3">CBS 207.34</strain>
    </source>
</reference>
<organism evidence="2 3">
    <name type="scientific">Glonium stellatum</name>
    <dbReference type="NCBI Taxonomy" id="574774"/>
    <lineage>
        <taxon>Eukaryota</taxon>
        <taxon>Fungi</taxon>
        <taxon>Dikarya</taxon>
        <taxon>Ascomycota</taxon>
        <taxon>Pezizomycotina</taxon>
        <taxon>Dothideomycetes</taxon>
        <taxon>Pleosporomycetidae</taxon>
        <taxon>Gloniales</taxon>
        <taxon>Gloniaceae</taxon>
        <taxon>Glonium</taxon>
    </lineage>
</organism>
<gene>
    <name evidence="2" type="ORF">AOQ84DRAFT_125950</name>
</gene>
<name>A0A8E2F9K0_9PEZI</name>
<evidence type="ECO:0000313" key="3">
    <source>
        <dbReference type="Proteomes" id="UP000250140"/>
    </source>
</evidence>
<keyword evidence="3" id="KW-1185">Reference proteome</keyword>